<evidence type="ECO:0000256" key="1">
    <source>
        <dbReference type="ARBA" id="ARBA00004496"/>
    </source>
</evidence>
<dbReference type="InterPro" id="IPR007793">
    <property type="entry name" value="DivIVA_fam"/>
</dbReference>
<dbReference type="PANTHER" id="PTHR35794:SF2">
    <property type="entry name" value="CELL DIVISION PROTEIN DIVIVA"/>
    <property type="match status" value="1"/>
</dbReference>
<evidence type="ECO:0000313" key="8">
    <source>
        <dbReference type="Proteomes" id="UP000515703"/>
    </source>
</evidence>
<proteinExistence type="inferred from homology"/>
<evidence type="ECO:0000256" key="2">
    <source>
        <dbReference type="ARBA" id="ARBA00009008"/>
    </source>
</evidence>
<dbReference type="AlphaFoldDB" id="A0A7I8DRJ2"/>
<dbReference type="RefSeq" id="WP_185255472.1">
    <property type="nucleotide sequence ID" value="NZ_AP023368.1"/>
</dbReference>
<gene>
    <name evidence="7" type="ORF">bsdcttw_27760</name>
</gene>
<dbReference type="EMBL" id="AP023368">
    <property type="protein sequence ID" value="BCJ99735.1"/>
    <property type="molecule type" value="Genomic_DNA"/>
</dbReference>
<protein>
    <recommendedName>
        <fullName evidence="9">DivIVA domain-containing protein</fullName>
    </recommendedName>
</protein>
<comment type="similarity">
    <text evidence="2">Belongs to the DivIVA family.</text>
</comment>
<keyword evidence="6" id="KW-0131">Cell cycle</keyword>
<reference evidence="7 8" key="1">
    <citation type="submission" date="2020-08" db="EMBL/GenBank/DDBJ databases">
        <title>Draft genome sequencing of an Anaerocolumna strain isolated from anoxic soil subjected to BSD treatment.</title>
        <authorList>
            <person name="Uek A."/>
            <person name="Tonouchi A."/>
        </authorList>
    </citation>
    <scope>NUCLEOTIDE SEQUENCE [LARGE SCALE GENOMIC DNA]</scope>
    <source>
        <strain evidence="7 8">CTTW</strain>
    </source>
</reference>
<dbReference type="PANTHER" id="PTHR35794">
    <property type="entry name" value="CELL DIVISION PROTEIN DIVIVA"/>
    <property type="match status" value="1"/>
</dbReference>
<dbReference type="Gene3D" id="6.10.250.660">
    <property type="match status" value="1"/>
</dbReference>
<sequence length="197" mass="22556">MITPIEMQSKTFKTGIGYDKKDVDNFLSELQKSYETMYKENMELNDKINTLNEGINYYKSIEKTLQKALIIAEQAAEDTKNAAKKQAKAIEDEANGKASLIISESYKEVIRLKQQTLKLVQQYETCRTQFKHFAAAQAEILDSEAFALHIEDMDSLKDIPKMESLYPAPSEKEKATSEHKDVSEDEAAFEFYNLTEE</sequence>
<evidence type="ECO:0008006" key="9">
    <source>
        <dbReference type="Google" id="ProtNLM"/>
    </source>
</evidence>
<keyword evidence="8" id="KW-1185">Reference proteome</keyword>
<evidence type="ECO:0000256" key="5">
    <source>
        <dbReference type="ARBA" id="ARBA00023054"/>
    </source>
</evidence>
<dbReference type="InterPro" id="IPR019933">
    <property type="entry name" value="DivIVA_domain"/>
</dbReference>
<keyword evidence="4" id="KW-0132">Cell division</keyword>
<comment type="subcellular location">
    <subcellularLocation>
        <location evidence="1">Cytoplasm</location>
    </subcellularLocation>
</comment>
<name>A0A7I8DRJ2_9FIRM</name>
<dbReference type="GO" id="GO:0005737">
    <property type="term" value="C:cytoplasm"/>
    <property type="evidence" value="ECO:0007669"/>
    <property type="project" value="UniProtKB-SubCell"/>
</dbReference>
<organism evidence="7 8">
    <name type="scientific">Anaerocolumna chitinilytica</name>
    <dbReference type="NCBI Taxonomy" id="1727145"/>
    <lineage>
        <taxon>Bacteria</taxon>
        <taxon>Bacillati</taxon>
        <taxon>Bacillota</taxon>
        <taxon>Clostridia</taxon>
        <taxon>Lachnospirales</taxon>
        <taxon>Lachnospiraceae</taxon>
        <taxon>Anaerocolumna</taxon>
    </lineage>
</organism>
<evidence type="ECO:0000256" key="6">
    <source>
        <dbReference type="ARBA" id="ARBA00023306"/>
    </source>
</evidence>
<accession>A0A7I8DRJ2</accession>
<dbReference type="NCBIfam" id="TIGR03544">
    <property type="entry name" value="DivI1A_domain"/>
    <property type="match status" value="1"/>
</dbReference>
<dbReference type="Proteomes" id="UP000515703">
    <property type="component" value="Chromosome"/>
</dbReference>
<evidence type="ECO:0000313" key="7">
    <source>
        <dbReference type="EMBL" id="BCJ99735.1"/>
    </source>
</evidence>
<evidence type="ECO:0000256" key="3">
    <source>
        <dbReference type="ARBA" id="ARBA00022490"/>
    </source>
</evidence>
<dbReference type="KEGG" id="acht:bsdcttw_27760"/>
<reference evidence="7 8" key="2">
    <citation type="submission" date="2020-08" db="EMBL/GenBank/DDBJ databases">
        <authorList>
            <person name="Ueki A."/>
            <person name="Tonouchi A."/>
        </authorList>
    </citation>
    <scope>NUCLEOTIDE SEQUENCE [LARGE SCALE GENOMIC DNA]</scope>
    <source>
        <strain evidence="7 8">CTTW</strain>
    </source>
</reference>
<keyword evidence="5" id="KW-0175">Coiled coil</keyword>
<evidence type="ECO:0000256" key="4">
    <source>
        <dbReference type="ARBA" id="ARBA00022618"/>
    </source>
</evidence>
<keyword evidence="3" id="KW-0963">Cytoplasm</keyword>
<dbReference type="GO" id="GO:0051301">
    <property type="term" value="P:cell division"/>
    <property type="evidence" value="ECO:0007669"/>
    <property type="project" value="UniProtKB-KW"/>
</dbReference>
<dbReference type="Pfam" id="PF05103">
    <property type="entry name" value="DivIVA"/>
    <property type="match status" value="1"/>
</dbReference>